<evidence type="ECO:0000256" key="1">
    <source>
        <dbReference type="ARBA" id="ARBA00004196"/>
    </source>
</evidence>
<dbReference type="Pfam" id="PF09479">
    <property type="entry name" value="Flg_new"/>
    <property type="match status" value="1"/>
</dbReference>
<feature type="compositionally biased region" description="Basic residues" evidence="2">
    <location>
        <begin position="87"/>
        <end position="96"/>
    </location>
</feature>
<comment type="subcellular location">
    <subcellularLocation>
        <location evidence="1">Cell envelope</location>
    </subcellularLocation>
</comment>
<keyword evidence="4" id="KW-0732">Signal</keyword>
<dbReference type="RefSeq" id="WP_156340428.1">
    <property type="nucleotide sequence ID" value="NZ_CACRSQ010000002.1"/>
</dbReference>
<dbReference type="Pfam" id="PF18889">
    <property type="entry name" value="Beta_helix_3"/>
    <property type="match status" value="3"/>
</dbReference>
<dbReference type="Gene3D" id="2.60.40.4270">
    <property type="entry name" value="Listeria-Bacteroides repeat domain"/>
    <property type="match status" value="1"/>
</dbReference>
<evidence type="ECO:0000256" key="4">
    <source>
        <dbReference type="SAM" id="SignalP"/>
    </source>
</evidence>
<feature type="region of interest" description="Disordered" evidence="2">
    <location>
        <begin position="915"/>
        <end position="978"/>
    </location>
</feature>
<reference evidence="5" key="1">
    <citation type="submission" date="2019-11" db="EMBL/GenBank/DDBJ databases">
        <authorList>
            <person name="Feng L."/>
        </authorList>
    </citation>
    <scope>NUCLEOTIDE SEQUENCE</scope>
    <source>
        <strain evidence="5">AcaccaeLFYP115</strain>
    </source>
</reference>
<evidence type="ECO:0000256" key="3">
    <source>
        <dbReference type="SAM" id="Phobius"/>
    </source>
</evidence>
<evidence type="ECO:0000313" key="5">
    <source>
        <dbReference type="EMBL" id="VYS86237.1"/>
    </source>
</evidence>
<sequence>MKKKWMRCLAAVSLIVTMGAGTGAVPQAHEEEMAGKSGGGISEIQTLAPETEQETTEEKGTEAASTETPKIKGTETTERQETGSTQRKAKKPVKKKMLSENGQTLLDVSQGDIRITENGATGGGLSQNETSLNPKGYWITGTTTSNNIEVLEGVETDITLDNVSITIGEVDTTTSKWDCINVSHADVTITLVGENRLICNSGSSADGFSGSTGAALAKDGMDGTLTIQCENAGIEGHRCNSSCGSLLAEGNPDIWHVGAIGSTLRNIADKKNCGFSNLTIKGGNIEAYAGLHTAGIGSACVSERGGGGYTSNIRISGGNIKATGTDKGSGIGSGYGNTVDGIYISGGYVEARGGANAPGIGASYGGGNMDTKNIQVSGGDTVVVAIGDEATSMPGIGSAGGNDKVSNVTAAPDFGYQGYIQDGTSLTDYTFVDGTPFQENTAIEVGKFYTKVYFGPFRDTNQIEKDTKEQIGANHVISKTGGEAFTKEQLKGLTKVTGKQENGTDFSMDDLRFEFPEQIEAINKAKAEKKLGEYPLVFTTPNGTKTTVKVCLKAEGTDAAKVDPEHLEVTIGANSFSKETGGLTLTADDVRTLSSVQGKDAEGTTYKDEHLIPNEKELKAINDAKTAGKAGKFELTFTSPDKKSVKITVSLHGEYDKIVQDADSGEMIKAKHIISKTSGAPFTKEQLKELSRVKAVTGDDSVIETDLITFPKQEQIEKLNEAKASKKTGEFELTFAAPDGTEATVTVYLTEEGLDGAAQGSGKPSCGADSVSHPTGGNSFGEEELTELCRARGKDENGDNAILKIDEEQLRKLNEAKAAGKTGTFDVTFTMEDGPRVKVAVALTGEHTVTFDTDGGQDAPGAQTVTGGKEASQPEEPKKAGYLFEGWYYTDAEGNEVKWDFNTLVHENLTLKAKWKKKAEGTTSKEETTTAAKKPKKEKEKKPKKKSKTSWNYREVAERRARKKTGEGWGTAEEGTAQTGEESKVMWIICFMAGAAGVMTGVARRRKQR</sequence>
<protein>
    <submittedName>
        <fullName evidence="5">Listeria-Bacteroides repeat domain (List_Bact_rpt)</fullName>
    </submittedName>
</protein>
<feature type="region of interest" description="Disordered" evidence="2">
    <location>
        <begin position="756"/>
        <end position="781"/>
    </location>
</feature>
<dbReference type="InterPro" id="IPR042229">
    <property type="entry name" value="Listeria/Bacterioides_rpt_sf"/>
</dbReference>
<keyword evidence="3" id="KW-0472">Membrane</keyword>
<feature type="signal peptide" evidence="4">
    <location>
        <begin position="1"/>
        <end position="23"/>
    </location>
</feature>
<dbReference type="EMBL" id="CACRSQ010000002">
    <property type="protein sequence ID" value="VYS86237.1"/>
    <property type="molecule type" value="Genomic_DNA"/>
</dbReference>
<evidence type="ECO:0000256" key="2">
    <source>
        <dbReference type="SAM" id="MobiDB-lite"/>
    </source>
</evidence>
<organism evidence="5">
    <name type="scientific">Anaerostipes caccae</name>
    <dbReference type="NCBI Taxonomy" id="105841"/>
    <lineage>
        <taxon>Bacteria</taxon>
        <taxon>Bacillati</taxon>
        <taxon>Bacillota</taxon>
        <taxon>Clostridia</taxon>
        <taxon>Lachnospirales</taxon>
        <taxon>Lachnospiraceae</taxon>
        <taxon>Anaerostipes</taxon>
    </lineage>
</organism>
<dbReference type="GO" id="GO:0030313">
    <property type="term" value="C:cell envelope"/>
    <property type="evidence" value="ECO:0007669"/>
    <property type="project" value="UniProtKB-SubCell"/>
</dbReference>
<keyword evidence="3" id="KW-1133">Transmembrane helix</keyword>
<feature type="compositionally biased region" description="Basic and acidic residues" evidence="2">
    <location>
        <begin position="918"/>
        <end position="928"/>
    </location>
</feature>
<feature type="chain" id="PRO_5038971713" evidence="4">
    <location>
        <begin position="24"/>
        <end position="1009"/>
    </location>
</feature>
<feature type="region of interest" description="Disordered" evidence="2">
    <location>
        <begin position="850"/>
        <end position="876"/>
    </location>
</feature>
<proteinExistence type="predicted"/>
<feature type="region of interest" description="Disordered" evidence="2">
    <location>
        <begin position="31"/>
        <end position="97"/>
    </location>
</feature>
<keyword evidence="3" id="KW-0812">Transmembrane</keyword>
<feature type="compositionally biased region" description="Basic and acidic residues" evidence="2">
    <location>
        <begin position="69"/>
        <end position="81"/>
    </location>
</feature>
<dbReference type="AlphaFoldDB" id="A0A6N2RYW4"/>
<dbReference type="InterPro" id="IPR013378">
    <property type="entry name" value="InlB-like_B-rpt"/>
</dbReference>
<dbReference type="NCBIfam" id="TIGR02543">
    <property type="entry name" value="List_Bact_rpt"/>
    <property type="match status" value="1"/>
</dbReference>
<feature type="transmembrane region" description="Helical" evidence="3">
    <location>
        <begin position="985"/>
        <end position="1003"/>
    </location>
</feature>
<gene>
    <name evidence="5" type="ORF">ACLFYP115_00714</name>
</gene>
<accession>A0A6N2RYW4</accession>
<name>A0A6N2RYW4_9FIRM</name>